<dbReference type="SUPFAM" id="SSF144074">
    <property type="entry name" value="E2F-DP heterodimerization region"/>
    <property type="match status" value="1"/>
</dbReference>
<dbReference type="GO" id="GO:0046983">
    <property type="term" value="F:protein dimerization activity"/>
    <property type="evidence" value="ECO:0007669"/>
    <property type="project" value="InterPro"/>
</dbReference>
<dbReference type="CDD" id="cd14660">
    <property type="entry name" value="E2F_DD"/>
    <property type="match status" value="1"/>
</dbReference>
<evidence type="ECO:0000256" key="2">
    <source>
        <dbReference type="ARBA" id="ARBA00023015"/>
    </source>
</evidence>
<dbReference type="FunFam" id="1.10.10.10:FF:000008">
    <property type="entry name" value="E2F transcription factor 1"/>
    <property type="match status" value="1"/>
</dbReference>
<dbReference type="Gene3D" id="1.10.10.10">
    <property type="entry name" value="Winged helix-like DNA-binding domain superfamily/Winged helix DNA-binding domain"/>
    <property type="match status" value="1"/>
</dbReference>
<name>A0A1E1XCE8_9ACAR</name>
<dbReference type="Pfam" id="PF02319">
    <property type="entry name" value="WHD_E2F_TDP"/>
    <property type="match status" value="1"/>
</dbReference>
<dbReference type="InterPro" id="IPR032198">
    <property type="entry name" value="E2F_CC-MB"/>
</dbReference>
<dbReference type="SMART" id="SM01372">
    <property type="entry name" value="E2F_TDP"/>
    <property type="match status" value="1"/>
</dbReference>
<feature type="region of interest" description="Disordered" evidence="6">
    <location>
        <begin position="120"/>
        <end position="157"/>
    </location>
</feature>
<evidence type="ECO:0000256" key="3">
    <source>
        <dbReference type="ARBA" id="ARBA00023125"/>
    </source>
</evidence>
<comment type="subcellular location">
    <subcellularLocation>
        <location evidence="5">Nucleus</location>
    </subcellularLocation>
</comment>
<evidence type="ECO:0000313" key="8">
    <source>
        <dbReference type="EMBL" id="JAT96925.1"/>
    </source>
</evidence>
<evidence type="ECO:0000259" key="7">
    <source>
        <dbReference type="SMART" id="SM01372"/>
    </source>
</evidence>
<evidence type="ECO:0000256" key="1">
    <source>
        <dbReference type="ARBA" id="ARBA00010940"/>
    </source>
</evidence>
<keyword evidence="4 5" id="KW-0804">Transcription</keyword>
<dbReference type="Pfam" id="PF16421">
    <property type="entry name" value="E2F_CC-MB"/>
    <property type="match status" value="1"/>
</dbReference>
<feature type="domain" description="E2F/DP family winged-helix DNA-binding" evidence="7">
    <location>
        <begin position="156"/>
        <end position="221"/>
    </location>
</feature>
<dbReference type="InterPro" id="IPR015633">
    <property type="entry name" value="E2F"/>
</dbReference>
<comment type="similarity">
    <text evidence="1 5">Belongs to the E2F/DP family.</text>
</comment>
<feature type="non-terminal residue" evidence="8">
    <location>
        <position position="1"/>
    </location>
</feature>
<dbReference type="SUPFAM" id="SSF46785">
    <property type="entry name" value="Winged helix' DNA-binding domain"/>
    <property type="match status" value="1"/>
</dbReference>
<accession>A0A1E1XCE8</accession>
<feature type="region of interest" description="Disordered" evidence="6">
    <location>
        <begin position="326"/>
        <end position="349"/>
    </location>
</feature>
<dbReference type="InterPro" id="IPR036388">
    <property type="entry name" value="WH-like_DNA-bd_sf"/>
</dbReference>
<reference evidence="8" key="1">
    <citation type="journal article" date="2017" name="Front. Cell. Infect. Microbiol.">
        <title>The Distinct Transcriptional Response of the Midgut of Amblyomma sculptum and Amblyomma aureolatum Ticks to Rickettsia rickettsii Correlates to Their Differences in Susceptibility to Infection.</title>
        <authorList>
            <person name="Martins L.A."/>
            <person name="Galletti M.F.B.M."/>
            <person name="Ribeiro J.M."/>
            <person name="Fujita A."/>
            <person name="Costa F.B."/>
            <person name="Labruna M.B."/>
            <person name="Daffre S."/>
            <person name="Fogaca A.C."/>
        </authorList>
    </citation>
    <scope>NUCLEOTIDE SEQUENCE</scope>
</reference>
<dbReference type="InterPro" id="IPR003316">
    <property type="entry name" value="E2F_WHTH_DNA-bd_dom"/>
</dbReference>
<organism evidence="8">
    <name type="scientific">Amblyomma aureolatum</name>
    <dbReference type="NCBI Taxonomy" id="187763"/>
    <lineage>
        <taxon>Eukaryota</taxon>
        <taxon>Metazoa</taxon>
        <taxon>Ecdysozoa</taxon>
        <taxon>Arthropoda</taxon>
        <taxon>Chelicerata</taxon>
        <taxon>Arachnida</taxon>
        <taxon>Acari</taxon>
        <taxon>Parasitiformes</taxon>
        <taxon>Ixodida</taxon>
        <taxon>Ixodoidea</taxon>
        <taxon>Ixodidae</taxon>
        <taxon>Amblyomminae</taxon>
        <taxon>Amblyomma</taxon>
    </lineage>
</organism>
<dbReference type="GO" id="GO:0000981">
    <property type="term" value="F:DNA-binding transcription factor activity, RNA polymerase II-specific"/>
    <property type="evidence" value="ECO:0007669"/>
    <property type="project" value="TreeGrafter"/>
</dbReference>
<dbReference type="PANTHER" id="PTHR12081">
    <property type="entry name" value="TRANSCRIPTION FACTOR E2F"/>
    <property type="match status" value="1"/>
</dbReference>
<sequence length="446" mass="48832">EVRVILVSKPICTSPPCTRSGSLLCAGRRLPAVRAASRRGMMISTRQVDFIHPEMASGSFKTPTAKESDGSRRSLVKPGQLPAAAIVMDEYGQTPDHFYLARNPAKPPAERNQVKRRLDMESPEPFAFKAPAAAKRGRLASSAGSSHQKSRSERNRYDTSLGLLTKKFVQLLKGASDGVVDLNNASEQLGVQKRRIYDITNVLEGVGLIEKKSKNNIRWREGSRGAASLHGRQQALQQEIEQCVAMERELDQLLAGAVLDLQGLTEHADRRHAYVTYRDLRSISSLADQTVIAVKAPPETRLEVPDPRKGLQIWLKSDKGEIEVYLSNPEDPAGLGSSSSKADSPAPILLSSGDLEEEESLAQSATGGPSAEELCLKRALISEEDDLAPMGGRQLLLQTEDQLLADGFVQLEPPLSEEDYAFTLDQAEGIAELFDDYDFSDLYPPK</sequence>
<dbReference type="AlphaFoldDB" id="A0A1E1XCE8"/>
<evidence type="ECO:0000256" key="5">
    <source>
        <dbReference type="RuleBase" id="RU003796"/>
    </source>
</evidence>
<dbReference type="GO" id="GO:0090575">
    <property type="term" value="C:RNA polymerase II transcription regulator complex"/>
    <property type="evidence" value="ECO:0007669"/>
    <property type="project" value="TreeGrafter"/>
</dbReference>
<proteinExistence type="evidence at transcript level"/>
<keyword evidence="2 5" id="KW-0805">Transcription regulation</keyword>
<feature type="region of interest" description="Disordered" evidence="6">
    <location>
        <begin position="57"/>
        <end position="77"/>
    </location>
</feature>
<dbReference type="PANTHER" id="PTHR12081:SF18">
    <property type="entry name" value="TRANSCRIPTION FACTOR E2F2-RELATED"/>
    <property type="match status" value="1"/>
</dbReference>
<keyword evidence="3 5" id="KW-0238">DNA-binding</keyword>
<dbReference type="GO" id="GO:0000978">
    <property type="term" value="F:RNA polymerase II cis-regulatory region sequence-specific DNA binding"/>
    <property type="evidence" value="ECO:0007669"/>
    <property type="project" value="InterPro"/>
</dbReference>
<evidence type="ECO:0000256" key="6">
    <source>
        <dbReference type="SAM" id="MobiDB-lite"/>
    </source>
</evidence>
<feature type="compositionally biased region" description="Low complexity" evidence="6">
    <location>
        <begin position="125"/>
        <end position="134"/>
    </location>
</feature>
<protein>
    <submittedName>
        <fullName evidence="8">Putative transcription factor e2f3</fullName>
    </submittedName>
</protein>
<dbReference type="Gene3D" id="6.10.250.540">
    <property type="match status" value="1"/>
</dbReference>
<dbReference type="InterPro" id="IPR037241">
    <property type="entry name" value="E2F-DP_heterodim"/>
</dbReference>
<dbReference type="InterPro" id="IPR036390">
    <property type="entry name" value="WH_DNA-bd_sf"/>
</dbReference>
<evidence type="ECO:0000256" key="4">
    <source>
        <dbReference type="ARBA" id="ARBA00023163"/>
    </source>
</evidence>
<keyword evidence="5" id="KW-0539">Nucleus</keyword>
<dbReference type="EMBL" id="GFAC01002263">
    <property type="protein sequence ID" value="JAT96925.1"/>
    <property type="molecule type" value="mRNA"/>
</dbReference>